<dbReference type="Proteomes" id="UP000309594">
    <property type="component" value="Unassembled WGS sequence"/>
</dbReference>
<organism evidence="2 3">
    <name type="scientific">Pedobacter hiemivivus</name>
    <dbReference type="NCBI Taxonomy" id="2530454"/>
    <lineage>
        <taxon>Bacteria</taxon>
        <taxon>Pseudomonadati</taxon>
        <taxon>Bacteroidota</taxon>
        <taxon>Sphingobacteriia</taxon>
        <taxon>Sphingobacteriales</taxon>
        <taxon>Sphingobacteriaceae</taxon>
        <taxon>Pedobacter</taxon>
    </lineage>
</organism>
<dbReference type="InterPro" id="IPR000595">
    <property type="entry name" value="cNMP-bd_dom"/>
</dbReference>
<dbReference type="CDD" id="cd00038">
    <property type="entry name" value="CAP_ED"/>
    <property type="match status" value="1"/>
</dbReference>
<dbReference type="AlphaFoldDB" id="A0A4U1G8Y3"/>
<evidence type="ECO:0000259" key="1">
    <source>
        <dbReference type="Pfam" id="PF00027"/>
    </source>
</evidence>
<gene>
    <name evidence="2" type="ORF">FBD94_16390</name>
</gene>
<dbReference type="SUPFAM" id="SSF51206">
    <property type="entry name" value="cAMP-binding domain-like"/>
    <property type="match status" value="1"/>
</dbReference>
<evidence type="ECO:0000313" key="2">
    <source>
        <dbReference type="EMBL" id="TKC59113.1"/>
    </source>
</evidence>
<dbReference type="InterPro" id="IPR018490">
    <property type="entry name" value="cNMP-bd_dom_sf"/>
</dbReference>
<evidence type="ECO:0000313" key="3">
    <source>
        <dbReference type="Proteomes" id="UP000309594"/>
    </source>
</evidence>
<dbReference type="Gene3D" id="2.60.120.10">
    <property type="entry name" value="Jelly Rolls"/>
    <property type="match status" value="1"/>
</dbReference>
<reference evidence="2 3" key="1">
    <citation type="submission" date="2019-04" db="EMBL/GenBank/DDBJ databases">
        <title>Pedobacter sp. RP-1-16 sp. nov., isolated from Arctic soil.</title>
        <authorList>
            <person name="Dahal R.H."/>
            <person name="Kim D.-U."/>
        </authorList>
    </citation>
    <scope>NUCLEOTIDE SEQUENCE [LARGE SCALE GENOMIC DNA]</scope>
    <source>
        <strain evidence="2 3">RP-1-16</strain>
    </source>
</reference>
<feature type="domain" description="Cyclic nucleotide-binding" evidence="1">
    <location>
        <begin position="30"/>
        <end position="115"/>
    </location>
</feature>
<dbReference type="EMBL" id="SWDX01000006">
    <property type="protein sequence ID" value="TKC59113.1"/>
    <property type="molecule type" value="Genomic_DNA"/>
</dbReference>
<proteinExistence type="predicted"/>
<dbReference type="RefSeq" id="WP_136880989.1">
    <property type="nucleotide sequence ID" value="NZ_SWDX01000006.1"/>
</dbReference>
<dbReference type="Pfam" id="PF00027">
    <property type="entry name" value="cNMP_binding"/>
    <property type="match status" value="1"/>
</dbReference>
<name>A0A4U1G8Y3_9SPHI</name>
<dbReference type="InterPro" id="IPR014710">
    <property type="entry name" value="RmlC-like_jellyroll"/>
</dbReference>
<comment type="caution">
    <text evidence="2">The sequence shown here is derived from an EMBL/GenBank/DDBJ whole genome shotgun (WGS) entry which is preliminary data.</text>
</comment>
<sequence length="191" mass="23050">MSEIFKNHLKKFIEVNDEEFAGILAFFQVKTVKKKENLLIEGQICKSHYFVLKGCLRNFFINEKGIEQTTDFAIENWWITDNFAYERGLPTEFYIQAVENSEILIINRQSQEKLLIEFPKMERYFRFIYQRAYAASQIRIKYLYDFTKEEIYHHLCKSQPEFVQRMPQYLIASFLGFTPEYLSEIRNKNRS</sequence>
<accession>A0A4U1G8Y3</accession>
<protein>
    <submittedName>
        <fullName evidence="2">Crp/Fnr family transcriptional regulator</fullName>
    </submittedName>
</protein>